<feature type="compositionally biased region" description="Polar residues" evidence="1">
    <location>
        <begin position="217"/>
        <end position="238"/>
    </location>
</feature>
<protein>
    <recommendedName>
        <fullName evidence="5">Secreted protein</fullName>
    </recommendedName>
</protein>
<feature type="chain" id="PRO_5020393031" description="Secreted protein" evidence="2">
    <location>
        <begin position="19"/>
        <end position="378"/>
    </location>
</feature>
<dbReference type="AlphaFoldDB" id="A0A4U6WZB8"/>
<comment type="caution">
    <text evidence="3">The sequence shown here is derived from an EMBL/GenBank/DDBJ whole genome shotgun (WGS) entry which is preliminary data.</text>
</comment>
<name>A0A4U6WZB8_9PEZI</name>
<evidence type="ECO:0008006" key="5">
    <source>
        <dbReference type="Google" id="ProtNLM"/>
    </source>
</evidence>
<organism evidence="3 4">
    <name type="scientific">Colletotrichum tanaceti</name>
    <dbReference type="NCBI Taxonomy" id="1306861"/>
    <lineage>
        <taxon>Eukaryota</taxon>
        <taxon>Fungi</taxon>
        <taxon>Dikarya</taxon>
        <taxon>Ascomycota</taxon>
        <taxon>Pezizomycotina</taxon>
        <taxon>Sordariomycetes</taxon>
        <taxon>Hypocreomycetidae</taxon>
        <taxon>Glomerellales</taxon>
        <taxon>Glomerellaceae</taxon>
        <taxon>Colletotrichum</taxon>
        <taxon>Colletotrichum destructivum species complex</taxon>
    </lineage>
</organism>
<dbReference type="EMBL" id="PJEX01000989">
    <property type="protein sequence ID" value="TKW48468.1"/>
    <property type="molecule type" value="Genomic_DNA"/>
</dbReference>
<keyword evidence="2" id="KW-0732">Signal</keyword>
<reference evidence="3 4" key="1">
    <citation type="journal article" date="2019" name="PLoS ONE">
        <title>Comparative genome analysis indicates high evolutionary potential of pathogenicity genes in Colletotrichum tanaceti.</title>
        <authorList>
            <person name="Lelwala R.V."/>
            <person name="Korhonen P.K."/>
            <person name="Young N.D."/>
            <person name="Scott J.B."/>
            <person name="Ades P.A."/>
            <person name="Gasser R.B."/>
            <person name="Taylor P.W.J."/>
        </authorList>
    </citation>
    <scope>NUCLEOTIDE SEQUENCE [LARGE SCALE GENOMIC DNA]</scope>
    <source>
        <strain evidence="3">BRIP57314</strain>
    </source>
</reference>
<feature type="compositionally biased region" description="Basic residues" evidence="1">
    <location>
        <begin position="189"/>
        <end position="199"/>
    </location>
</feature>
<feature type="compositionally biased region" description="Basic and acidic residues" evidence="1">
    <location>
        <begin position="157"/>
        <end position="170"/>
    </location>
</feature>
<accession>A0A4U6WZB8</accession>
<proteinExistence type="predicted"/>
<evidence type="ECO:0000256" key="2">
    <source>
        <dbReference type="SAM" id="SignalP"/>
    </source>
</evidence>
<feature type="compositionally biased region" description="Basic and acidic residues" evidence="1">
    <location>
        <begin position="207"/>
        <end position="216"/>
    </location>
</feature>
<feature type="compositionally biased region" description="Basic and acidic residues" evidence="1">
    <location>
        <begin position="177"/>
        <end position="188"/>
    </location>
</feature>
<evidence type="ECO:0000256" key="1">
    <source>
        <dbReference type="SAM" id="MobiDB-lite"/>
    </source>
</evidence>
<keyword evidence="4" id="KW-1185">Reference proteome</keyword>
<feature type="signal peptide" evidence="2">
    <location>
        <begin position="1"/>
        <end position="18"/>
    </location>
</feature>
<sequence length="378" mass="43220">MMNFYQILFSTLAFLVLGLHSQHPTLIKRIPHPPQIEVVHRHKGKDKTYIYIPLQGQNLVELDTICRERLGPRYEFASGRCDKHHPRTRKIACYDIEEPTGRWDITKSCGGNHTCVPYSTDAIAPIGPKIIDNVVWPYCQKDIEPKPRKPPGRKKKNETETADQKQDRPPTSKRPRTSRELVIPEKRTYPKGRPRRKAVCKTAGPDDVVRGCERPFSESSTSIYKDNSGTTDRQLENQNPKRRKGSMDEEAIAYDDTPPIERSDGKSYGGEGNSMHTEKEQERGKGASEKDDLEMGFENADREVNGQNQDEVNGQNQDEFNGQNQDEFPSEEDLQWLARVMNDEDADLEVNGQNQDESLDDEQLQWLKGILDSVWGNK</sequence>
<evidence type="ECO:0000313" key="4">
    <source>
        <dbReference type="Proteomes" id="UP000310108"/>
    </source>
</evidence>
<evidence type="ECO:0000313" key="3">
    <source>
        <dbReference type="EMBL" id="TKW48468.1"/>
    </source>
</evidence>
<feature type="compositionally biased region" description="Basic and acidic residues" evidence="1">
    <location>
        <begin position="276"/>
        <end position="290"/>
    </location>
</feature>
<feature type="compositionally biased region" description="Polar residues" evidence="1">
    <location>
        <begin position="305"/>
        <end position="327"/>
    </location>
</feature>
<dbReference type="Proteomes" id="UP000310108">
    <property type="component" value="Unassembled WGS sequence"/>
</dbReference>
<gene>
    <name evidence="3" type="ORF">CTA1_12569</name>
</gene>
<feature type="region of interest" description="Disordered" evidence="1">
    <location>
        <begin position="142"/>
        <end position="331"/>
    </location>
</feature>